<reference evidence="2 3" key="1">
    <citation type="submission" date="2019-10" db="EMBL/GenBank/DDBJ databases">
        <authorList>
            <person name="Nie G."/>
            <person name="Ming H."/>
            <person name="Yi B."/>
        </authorList>
    </citation>
    <scope>NUCLEOTIDE SEQUENCE [LARGE SCALE GENOMIC DNA]</scope>
    <source>
        <strain evidence="2 3">CFH 90414</strain>
    </source>
</reference>
<dbReference type="EMBL" id="WJIF01000006">
    <property type="protein sequence ID" value="MRG60429.1"/>
    <property type="molecule type" value="Genomic_DNA"/>
</dbReference>
<evidence type="ECO:0000259" key="1">
    <source>
        <dbReference type="Pfam" id="PF00535"/>
    </source>
</evidence>
<evidence type="ECO:0000313" key="2">
    <source>
        <dbReference type="EMBL" id="MRG60429.1"/>
    </source>
</evidence>
<name>A0A6I2F725_9MICO</name>
<evidence type="ECO:0000313" key="3">
    <source>
        <dbReference type="Proteomes" id="UP000431080"/>
    </source>
</evidence>
<accession>A0A6I2F725</accession>
<dbReference type="PANTHER" id="PTHR43179:SF7">
    <property type="entry name" value="RHAMNOSYLTRANSFERASE WBBL"/>
    <property type="match status" value="1"/>
</dbReference>
<keyword evidence="2" id="KW-0808">Transferase</keyword>
<protein>
    <submittedName>
        <fullName evidence="2">Glycosyltransferase</fullName>
    </submittedName>
</protein>
<dbReference type="CDD" id="cd04186">
    <property type="entry name" value="GT_2_like_c"/>
    <property type="match status" value="1"/>
</dbReference>
<dbReference type="AlphaFoldDB" id="A0A6I2F725"/>
<dbReference type="PANTHER" id="PTHR43179">
    <property type="entry name" value="RHAMNOSYLTRANSFERASE WBBL"/>
    <property type="match status" value="1"/>
</dbReference>
<sequence>MTGDRLPERVVPEAVAAPVMTTLDVVVVTYGRSDLVRECLSSLQAARPATPMTVMVVDNASPDDTPDVVGREFPWVELRRRPTNDGFAVANNAVLRDSTAKFVLLLNPDTRMEPGTLDHLIAVMEDNPDIGMIGCRLLTADGGMDHAAKRSIPTIRSAIAYFALRAVGRSGSAYLAPEVGDEDFADVDAINGAFMLVRGAALGEVGLLDETYWMYAEDLDWCVRFRAAGWRVVYDGSVIAHHLKGGSSDGPRRLRLNYHFHRSMAVFYRQHSRSGNPMIDGVAIAGIWSRFALTSLLNGMTRAVRKYERERA</sequence>
<dbReference type="SUPFAM" id="SSF53448">
    <property type="entry name" value="Nucleotide-diphospho-sugar transferases"/>
    <property type="match status" value="1"/>
</dbReference>
<dbReference type="Pfam" id="PF00535">
    <property type="entry name" value="Glycos_transf_2"/>
    <property type="match status" value="1"/>
</dbReference>
<dbReference type="InterPro" id="IPR029044">
    <property type="entry name" value="Nucleotide-diphossugar_trans"/>
</dbReference>
<comment type="caution">
    <text evidence="2">The sequence shown here is derived from an EMBL/GenBank/DDBJ whole genome shotgun (WGS) entry which is preliminary data.</text>
</comment>
<dbReference type="GO" id="GO:0016740">
    <property type="term" value="F:transferase activity"/>
    <property type="evidence" value="ECO:0007669"/>
    <property type="project" value="UniProtKB-KW"/>
</dbReference>
<dbReference type="RefSeq" id="WP_153684892.1">
    <property type="nucleotide sequence ID" value="NZ_WJIF01000006.1"/>
</dbReference>
<dbReference type="Gene3D" id="3.90.550.10">
    <property type="entry name" value="Spore Coat Polysaccharide Biosynthesis Protein SpsA, Chain A"/>
    <property type="match status" value="1"/>
</dbReference>
<dbReference type="Proteomes" id="UP000431080">
    <property type="component" value="Unassembled WGS sequence"/>
</dbReference>
<keyword evidence="3" id="KW-1185">Reference proteome</keyword>
<gene>
    <name evidence="2" type="ORF">GE115_11210</name>
</gene>
<dbReference type="InterPro" id="IPR001173">
    <property type="entry name" value="Glyco_trans_2-like"/>
</dbReference>
<proteinExistence type="predicted"/>
<feature type="domain" description="Glycosyltransferase 2-like" evidence="1">
    <location>
        <begin position="25"/>
        <end position="139"/>
    </location>
</feature>
<organism evidence="2 3">
    <name type="scientific">Agromyces agglutinans</name>
    <dbReference type="NCBI Taxonomy" id="2662258"/>
    <lineage>
        <taxon>Bacteria</taxon>
        <taxon>Bacillati</taxon>
        <taxon>Actinomycetota</taxon>
        <taxon>Actinomycetes</taxon>
        <taxon>Micrococcales</taxon>
        <taxon>Microbacteriaceae</taxon>
        <taxon>Agromyces</taxon>
    </lineage>
</organism>